<dbReference type="Proteomes" id="UP000608955">
    <property type="component" value="Unassembled WGS sequence"/>
</dbReference>
<comment type="caution">
    <text evidence="1">The sequence shown here is derived from an EMBL/GenBank/DDBJ whole genome shotgun (WGS) entry which is preliminary data.</text>
</comment>
<evidence type="ECO:0000313" key="1">
    <source>
        <dbReference type="EMBL" id="GHD91669.1"/>
    </source>
</evidence>
<dbReference type="EMBL" id="BMVF01000010">
    <property type="protein sequence ID" value="GHD91669.1"/>
    <property type="molecule type" value="Genomic_DNA"/>
</dbReference>
<reference evidence="1" key="1">
    <citation type="journal article" date="2014" name="Int. J. Syst. Evol. Microbiol.">
        <title>Complete genome sequence of Corynebacterium casei LMG S-19264T (=DSM 44701T), isolated from a smear-ripened cheese.</title>
        <authorList>
            <consortium name="US DOE Joint Genome Institute (JGI-PGF)"/>
            <person name="Walter F."/>
            <person name="Albersmeier A."/>
            <person name="Kalinowski J."/>
            <person name="Ruckert C."/>
        </authorList>
    </citation>
    <scope>NUCLEOTIDE SEQUENCE</scope>
    <source>
        <strain evidence="1">JCM 4654</strain>
    </source>
</reference>
<evidence type="ECO:0000313" key="2">
    <source>
        <dbReference type="Proteomes" id="UP000608955"/>
    </source>
</evidence>
<accession>A0A918Y5C6</accession>
<protein>
    <submittedName>
        <fullName evidence="1">Uncharacterized protein</fullName>
    </submittedName>
</protein>
<keyword evidence="2" id="KW-1185">Reference proteome</keyword>
<dbReference type="RefSeq" id="WP_190179333.1">
    <property type="nucleotide sequence ID" value="NZ_BMVF01000010.1"/>
</dbReference>
<dbReference type="AlphaFoldDB" id="A0A918Y5C6"/>
<gene>
    <name evidence="1" type="ORF">GCM10010508_41470</name>
</gene>
<proteinExistence type="predicted"/>
<organism evidence="1 2">
    <name type="scientific">Streptomyces naganishii JCM 4654</name>
    <dbReference type="NCBI Taxonomy" id="1306179"/>
    <lineage>
        <taxon>Bacteria</taxon>
        <taxon>Bacillati</taxon>
        <taxon>Actinomycetota</taxon>
        <taxon>Actinomycetes</taxon>
        <taxon>Kitasatosporales</taxon>
        <taxon>Streptomycetaceae</taxon>
        <taxon>Streptomyces</taxon>
    </lineage>
</organism>
<reference evidence="1" key="2">
    <citation type="submission" date="2020-09" db="EMBL/GenBank/DDBJ databases">
        <authorList>
            <person name="Sun Q."/>
            <person name="Ohkuma M."/>
        </authorList>
    </citation>
    <scope>NUCLEOTIDE SEQUENCE</scope>
    <source>
        <strain evidence="1">JCM 4654</strain>
    </source>
</reference>
<name>A0A918Y5C6_9ACTN</name>
<sequence>MNELELAQFAMPAASTLLTAMVSDGWQAFKTRFSRIVAGRSGDTRATEGNIDELRQRVVDYQTQGHAERGQTEVFALLCAVLARDPESLAPLRELLADIDMSGSEDSSRRVSQNATVRDNGVSFQQVSGTQHYHAN</sequence>